<evidence type="ECO:0000256" key="3">
    <source>
        <dbReference type="ARBA" id="ARBA00022825"/>
    </source>
</evidence>
<keyword evidence="8" id="KW-1185">Reference proteome</keyword>
<protein>
    <submittedName>
        <fullName evidence="7">Prolyl oligopeptidase</fullName>
    </submittedName>
</protein>
<feature type="signal peptide" evidence="4">
    <location>
        <begin position="1"/>
        <end position="21"/>
    </location>
</feature>
<comment type="caution">
    <text evidence="7">The sequence shown here is derived from an EMBL/GenBank/DDBJ whole genome shotgun (WGS) entry which is preliminary data.</text>
</comment>
<reference evidence="7 8" key="1">
    <citation type="submission" date="2018-07" db="EMBL/GenBank/DDBJ databases">
        <title>Genomic Encyclopedia of Type Strains, Phase IV (KMG-IV): sequencing the most valuable type-strain genomes for metagenomic binning, comparative biology and taxonomic classification.</title>
        <authorList>
            <person name="Goeker M."/>
        </authorList>
    </citation>
    <scope>NUCLEOTIDE SEQUENCE [LARGE SCALE GENOMIC DNA]</scope>
    <source>
        <strain evidence="7 8">DSM 44290</strain>
    </source>
</reference>
<dbReference type="GO" id="GO:0004252">
    <property type="term" value="F:serine-type endopeptidase activity"/>
    <property type="evidence" value="ECO:0007669"/>
    <property type="project" value="InterPro"/>
</dbReference>
<evidence type="ECO:0000313" key="7">
    <source>
        <dbReference type="EMBL" id="RDI66565.1"/>
    </source>
</evidence>
<dbReference type="GO" id="GO:0070012">
    <property type="term" value="F:oligopeptidase activity"/>
    <property type="evidence" value="ECO:0007669"/>
    <property type="project" value="TreeGrafter"/>
</dbReference>
<sequence length="701" mass="76203">MGRAAGGLTAVMAVLVAAAGAACGQTSSSDDEFRWLEDNDSPRVHQWVAAENAKTLGVLQKDSRYADNLAQTREIGNSPDRLAEPDIIHGEIYNFWQDPDHEQGIWRKTSVADYESPQPHWTTVLDVDALAHTEGKNWVWKGVDCAPVSQTRCLVELSEGGEDAVTVREFDLNTDQFVADGFVLPRGKQDVAWVDDNTLLVGREWTPGELTTSSYPYVIKQWDRGRPLDAAVEVGRGERTDVSTRPIVLTDGENHRLALLDRNPSFFDHEYRLLVNGSQPVALPPKSELQGMVANRVLVSLQQDWSVDGANHPAGTLIALDADELARDPGRLRPTVVYAPGPADALEQVLTTRDQVVVSSLHDVRGRATIYRPGSSGAWTAAPVALPDNAAITATAADDHSGLSYLTVTSFLEPPTLWRLDTVTGALAEVKRVPPQFDSAGLTVDQWKATSTDGTQVPYFVVHRADMPLDGSTPTILNAYGGFGVSSTPSYSGVLGRLWLARGGAFALANIRGGGEFGPAWHEAALTTNRQRAFDDFAAVGRDLIDRRITSARHLGITGASNGGLLMGVELTQHPELWNAVDIGVPLLDMLRYERLAAGASWVGEYGSVDNPAQRAFLAKISPYAQLKSGVRYPEPFIWTTAKDDRVGPQQARKFAARLNSFGDPYLYYEGSAGGHGAGANIDDSAVTTALRYTYFMRQLR</sequence>
<dbReference type="PANTHER" id="PTHR42881:SF13">
    <property type="entry name" value="PROLYL ENDOPEPTIDASE"/>
    <property type="match status" value="1"/>
</dbReference>
<evidence type="ECO:0000259" key="6">
    <source>
        <dbReference type="Pfam" id="PF02897"/>
    </source>
</evidence>
<name>A0A370I762_9NOCA</name>
<evidence type="ECO:0000256" key="4">
    <source>
        <dbReference type="SAM" id="SignalP"/>
    </source>
</evidence>
<evidence type="ECO:0000256" key="1">
    <source>
        <dbReference type="ARBA" id="ARBA00022670"/>
    </source>
</evidence>
<evidence type="ECO:0000313" key="8">
    <source>
        <dbReference type="Proteomes" id="UP000254869"/>
    </source>
</evidence>
<dbReference type="EMBL" id="QQBC01000004">
    <property type="protein sequence ID" value="RDI66565.1"/>
    <property type="molecule type" value="Genomic_DNA"/>
</dbReference>
<keyword evidence="3" id="KW-0720">Serine protease</keyword>
<dbReference type="PANTHER" id="PTHR42881">
    <property type="entry name" value="PROLYL ENDOPEPTIDASE"/>
    <property type="match status" value="1"/>
</dbReference>
<dbReference type="STRING" id="1210086.GCA_001613105_01512"/>
<dbReference type="SUPFAM" id="SSF53474">
    <property type="entry name" value="alpha/beta-Hydrolases"/>
    <property type="match status" value="1"/>
</dbReference>
<dbReference type="Gene3D" id="3.40.50.1820">
    <property type="entry name" value="alpha/beta hydrolase"/>
    <property type="match status" value="1"/>
</dbReference>
<dbReference type="Proteomes" id="UP000254869">
    <property type="component" value="Unassembled WGS sequence"/>
</dbReference>
<dbReference type="InterPro" id="IPR002470">
    <property type="entry name" value="Peptidase_S9A"/>
</dbReference>
<dbReference type="PROSITE" id="PS51257">
    <property type="entry name" value="PROKAR_LIPOPROTEIN"/>
    <property type="match status" value="1"/>
</dbReference>
<dbReference type="Pfam" id="PF00326">
    <property type="entry name" value="Peptidase_S9"/>
    <property type="match status" value="1"/>
</dbReference>
<keyword evidence="1" id="KW-0645">Protease</keyword>
<dbReference type="Gene3D" id="2.130.10.120">
    <property type="entry name" value="Prolyl oligopeptidase, N-terminal domain"/>
    <property type="match status" value="1"/>
</dbReference>
<accession>A0A370I762</accession>
<feature type="domain" description="Peptidase S9 prolyl oligopeptidase catalytic" evidence="5">
    <location>
        <begin position="499"/>
        <end position="698"/>
    </location>
</feature>
<proteinExistence type="predicted"/>
<dbReference type="InterPro" id="IPR001375">
    <property type="entry name" value="Peptidase_S9_cat"/>
</dbReference>
<dbReference type="SUPFAM" id="SSF50993">
    <property type="entry name" value="Peptidase/esterase 'gauge' domain"/>
    <property type="match status" value="1"/>
</dbReference>
<keyword evidence="2" id="KW-0378">Hydrolase</keyword>
<dbReference type="InterPro" id="IPR051167">
    <property type="entry name" value="Prolyl_oligopep/macrocyclase"/>
</dbReference>
<dbReference type="RefSeq" id="WP_245997746.1">
    <property type="nucleotide sequence ID" value="NZ_QQBC01000004.1"/>
</dbReference>
<dbReference type="InterPro" id="IPR029058">
    <property type="entry name" value="AB_hydrolase_fold"/>
</dbReference>
<dbReference type="Pfam" id="PF02897">
    <property type="entry name" value="Peptidase_S9_N"/>
    <property type="match status" value="1"/>
</dbReference>
<dbReference type="GO" id="GO:0005829">
    <property type="term" value="C:cytosol"/>
    <property type="evidence" value="ECO:0007669"/>
    <property type="project" value="TreeGrafter"/>
</dbReference>
<gene>
    <name evidence="7" type="ORF">DFR76_104315</name>
</gene>
<dbReference type="AlphaFoldDB" id="A0A370I762"/>
<evidence type="ECO:0000259" key="5">
    <source>
        <dbReference type="Pfam" id="PF00326"/>
    </source>
</evidence>
<feature type="chain" id="PRO_5016612815" evidence="4">
    <location>
        <begin position="22"/>
        <end position="701"/>
    </location>
</feature>
<dbReference type="GO" id="GO:0006508">
    <property type="term" value="P:proteolysis"/>
    <property type="evidence" value="ECO:0007669"/>
    <property type="project" value="UniProtKB-KW"/>
</dbReference>
<keyword evidence="4" id="KW-0732">Signal</keyword>
<evidence type="ECO:0000256" key="2">
    <source>
        <dbReference type="ARBA" id="ARBA00022801"/>
    </source>
</evidence>
<organism evidence="7 8">
    <name type="scientific">Nocardia pseudobrasiliensis</name>
    <dbReference type="NCBI Taxonomy" id="45979"/>
    <lineage>
        <taxon>Bacteria</taxon>
        <taxon>Bacillati</taxon>
        <taxon>Actinomycetota</taxon>
        <taxon>Actinomycetes</taxon>
        <taxon>Mycobacteriales</taxon>
        <taxon>Nocardiaceae</taxon>
        <taxon>Nocardia</taxon>
    </lineage>
</organism>
<feature type="domain" description="Peptidase S9A N-terminal" evidence="6">
    <location>
        <begin position="30"/>
        <end position="429"/>
    </location>
</feature>
<dbReference type="InterPro" id="IPR023302">
    <property type="entry name" value="Pept_S9A_N"/>
</dbReference>
<dbReference type="PRINTS" id="PR00862">
    <property type="entry name" value="PROLIGOPTASE"/>
</dbReference>